<proteinExistence type="predicted"/>
<dbReference type="InterPro" id="IPR016197">
    <property type="entry name" value="Chromo-like_dom_sf"/>
</dbReference>
<protein>
    <recommendedName>
        <fullName evidence="3">Chromo domain-containing protein</fullName>
    </recommendedName>
</protein>
<dbReference type="PANTHER" id="PTHR35454:SF2">
    <property type="entry name" value="AGAP005206-PA"/>
    <property type="match status" value="1"/>
</dbReference>
<keyword evidence="2" id="KW-1185">Reference proteome</keyword>
<dbReference type="KEGG" id="dpx:DAPPUDRAFT_102325"/>
<dbReference type="PANTHER" id="PTHR35454">
    <property type="entry name" value="AGAP005206-PA"/>
    <property type="match status" value="1"/>
</dbReference>
<name>E9GG35_DAPPU</name>
<sequence length="282" mass="32833">MYPAVNEIEHISVNGFFCHRTFHGKVHCLLKWAGREECEWFPVRYFKTFRHSIKEFNSRVIEEGIVVVRRPISNFVGKLATFWLLLHSFNAGNGFRSAGYCCFTGLYSMLYIDYIANLDRDNGIVQWVLRLGRQMYMYFVVDRNMAFLAVRRVELDIGEQMKKMSSPQERISWETNNVKRGRLLMGEGETTDEFTTQMTSDNIPDEDRGEILIADEACATHCPEGDDVTPKRNLCTRTRLKNSVLKVEKAFKNGERGWSSEVKDKLIDELHSNKVKPKYIEF</sequence>
<dbReference type="GO" id="GO:0005694">
    <property type="term" value="C:chromosome"/>
    <property type="evidence" value="ECO:0007669"/>
    <property type="project" value="UniProtKB-ARBA"/>
</dbReference>
<dbReference type="EMBL" id="GL732543">
    <property type="protein sequence ID" value="EFX81563.1"/>
    <property type="molecule type" value="Genomic_DNA"/>
</dbReference>
<evidence type="ECO:0000313" key="1">
    <source>
        <dbReference type="EMBL" id="EFX81563.1"/>
    </source>
</evidence>
<dbReference type="SUPFAM" id="SSF54160">
    <property type="entry name" value="Chromo domain-like"/>
    <property type="match status" value="1"/>
</dbReference>
<evidence type="ECO:0000313" key="2">
    <source>
        <dbReference type="Proteomes" id="UP000000305"/>
    </source>
</evidence>
<accession>E9GG35</accession>
<evidence type="ECO:0008006" key="3">
    <source>
        <dbReference type="Google" id="ProtNLM"/>
    </source>
</evidence>
<dbReference type="AlphaFoldDB" id="E9GG35"/>
<dbReference type="InParanoid" id="E9GG35"/>
<dbReference type="Proteomes" id="UP000000305">
    <property type="component" value="Unassembled WGS sequence"/>
</dbReference>
<gene>
    <name evidence="1" type="ORF">DAPPUDRAFT_102325</name>
</gene>
<dbReference type="HOGENOM" id="CLU_987847_0_0_1"/>
<organism evidence="1 2">
    <name type="scientific">Daphnia pulex</name>
    <name type="common">Water flea</name>
    <dbReference type="NCBI Taxonomy" id="6669"/>
    <lineage>
        <taxon>Eukaryota</taxon>
        <taxon>Metazoa</taxon>
        <taxon>Ecdysozoa</taxon>
        <taxon>Arthropoda</taxon>
        <taxon>Crustacea</taxon>
        <taxon>Branchiopoda</taxon>
        <taxon>Diplostraca</taxon>
        <taxon>Cladocera</taxon>
        <taxon>Anomopoda</taxon>
        <taxon>Daphniidae</taxon>
        <taxon>Daphnia</taxon>
    </lineage>
</organism>
<reference evidence="1 2" key="1">
    <citation type="journal article" date="2011" name="Science">
        <title>The ecoresponsive genome of Daphnia pulex.</title>
        <authorList>
            <person name="Colbourne J.K."/>
            <person name="Pfrender M.E."/>
            <person name="Gilbert D."/>
            <person name="Thomas W.K."/>
            <person name="Tucker A."/>
            <person name="Oakley T.H."/>
            <person name="Tokishita S."/>
            <person name="Aerts A."/>
            <person name="Arnold G.J."/>
            <person name="Basu M.K."/>
            <person name="Bauer D.J."/>
            <person name="Caceres C.E."/>
            <person name="Carmel L."/>
            <person name="Casola C."/>
            <person name="Choi J.H."/>
            <person name="Detter J.C."/>
            <person name="Dong Q."/>
            <person name="Dusheyko S."/>
            <person name="Eads B.D."/>
            <person name="Frohlich T."/>
            <person name="Geiler-Samerotte K.A."/>
            <person name="Gerlach D."/>
            <person name="Hatcher P."/>
            <person name="Jogdeo S."/>
            <person name="Krijgsveld J."/>
            <person name="Kriventseva E.V."/>
            <person name="Kultz D."/>
            <person name="Laforsch C."/>
            <person name="Lindquist E."/>
            <person name="Lopez J."/>
            <person name="Manak J.R."/>
            <person name="Muller J."/>
            <person name="Pangilinan J."/>
            <person name="Patwardhan R.P."/>
            <person name="Pitluck S."/>
            <person name="Pritham E.J."/>
            <person name="Rechtsteiner A."/>
            <person name="Rho M."/>
            <person name="Rogozin I.B."/>
            <person name="Sakarya O."/>
            <person name="Salamov A."/>
            <person name="Schaack S."/>
            <person name="Shapiro H."/>
            <person name="Shiga Y."/>
            <person name="Skalitzky C."/>
            <person name="Smith Z."/>
            <person name="Souvorov A."/>
            <person name="Sung W."/>
            <person name="Tang Z."/>
            <person name="Tsuchiya D."/>
            <person name="Tu H."/>
            <person name="Vos H."/>
            <person name="Wang M."/>
            <person name="Wolf Y.I."/>
            <person name="Yamagata H."/>
            <person name="Yamada T."/>
            <person name="Ye Y."/>
            <person name="Shaw J.R."/>
            <person name="Andrews J."/>
            <person name="Crease T.J."/>
            <person name="Tang H."/>
            <person name="Lucas S.M."/>
            <person name="Robertson H.M."/>
            <person name="Bork P."/>
            <person name="Koonin E.V."/>
            <person name="Zdobnov E.M."/>
            <person name="Grigoriev I.V."/>
            <person name="Lynch M."/>
            <person name="Boore J.L."/>
        </authorList>
    </citation>
    <scope>NUCLEOTIDE SEQUENCE [LARGE SCALE GENOMIC DNA]</scope>
</reference>